<dbReference type="AlphaFoldDB" id="A0A5E7SL47"/>
<gene>
    <name evidence="1" type="ORF">PS928_01326</name>
</gene>
<name>A0A5E7SL47_PSEFL</name>
<organism evidence="1 2">
    <name type="scientific">Pseudomonas fluorescens</name>
    <dbReference type="NCBI Taxonomy" id="294"/>
    <lineage>
        <taxon>Bacteria</taxon>
        <taxon>Pseudomonadati</taxon>
        <taxon>Pseudomonadota</taxon>
        <taxon>Gammaproteobacteria</taxon>
        <taxon>Pseudomonadales</taxon>
        <taxon>Pseudomonadaceae</taxon>
        <taxon>Pseudomonas</taxon>
    </lineage>
</organism>
<evidence type="ECO:0000313" key="1">
    <source>
        <dbReference type="EMBL" id="VVP87491.1"/>
    </source>
</evidence>
<proteinExistence type="predicted"/>
<sequence length="458" mass="50944">MSTQNEKLYSSTGELDPHFGENGLVPMPSPTPDYPEFVSQVTAIGPDNMIYIAGHASQGLLAPSVYTLTRLNDNGSIDTSFGKEGHFYDYFYQSDRSSFHAEQIIFKNDRIILTGSLFYRENGFFIHDKAAVRFLSNGTLDEEFGEKGKYIFHFPDTDIAASAHNEECLKNARSKYAAPPHSNQFKPYSREASLVQGDNIILLHTTGTPERTDSLIIRLTEDGALDTTFNGSGFVRVSHGQFPFLKLYSVSVDDTGNYISAGSVRADHNEQPESIILVKHGKDGSLDTSFQQEGFLQIHDEDPNYGLRLIKTVKQPNNRVLCLGFRFSKVFGELSGFLISREADGASNIQFNSGKPVFTNVNSSTTFCINVDFLPGGNFFTTALVDIVSRERHYAVARFLHNGAIDEDYGNGAGWLVYREAKNFTIEASTIKNNKIIFAVNDEHDNIIHHAIARGLMP</sequence>
<dbReference type="NCBIfam" id="TIGR02608">
    <property type="entry name" value="delta_60_rpt"/>
    <property type="match status" value="4"/>
</dbReference>
<accession>A0A5E7SL47</accession>
<reference evidence="1 2" key="1">
    <citation type="submission" date="2019-09" db="EMBL/GenBank/DDBJ databases">
        <authorList>
            <person name="Chandra G."/>
            <person name="Truman W A."/>
        </authorList>
    </citation>
    <scope>NUCLEOTIDE SEQUENCE [LARGE SCALE GENOMIC DNA]</scope>
    <source>
        <strain evidence="1">PS928</strain>
    </source>
</reference>
<dbReference type="Proteomes" id="UP000381378">
    <property type="component" value="Unassembled WGS sequence"/>
</dbReference>
<dbReference type="Gene3D" id="2.80.10.50">
    <property type="match status" value="2"/>
</dbReference>
<dbReference type="Pfam" id="PF17164">
    <property type="entry name" value="DUF5122"/>
    <property type="match status" value="2"/>
</dbReference>
<evidence type="ECO:0000313" key="2">
    <source>
        <dbReference type="Proteomes" id="UP000381378"/>
    </source>
</evidence>
<dbReference type="OrthoDB" id="6841461at2"/>
<dbReference type="InterPro" id="IPR013431">
    <property type="entry name" value="Delta_60_rpt"/>
</dbReference>
<dbReference type="EMBL" id="CABVJF010000004">
    <property type="protein sequence ID" value="VVP87491.1"/>
    <property type="molecule type" value="Genomic_DNA"/>
</dbReference>
<dbReference type="RefSeq" id="WP_150785908.1">
    <property type="nucleotide sequence ID" value="NZ_CABVJF010000004.1"/>
</dbReference>
<protein>
    <recommendedName>
        <fullName evidence="3">Delta-60 repeat domain-containing protein</fullName>
    </recommendedName>
</protein>
<evidence type="ECO:0008006" key="3">
    <source>
        <dbReference type="Google" id="ProtNLM"/>
    </source>
</evidence>